<dbReference type="Proteomes" id="UP000443090">
    <property type="component" value="Unassembled WGS sequence"/>
</dbReference>
<evidence type="ECO:0000256" key="3">
    <source>
        <dbReference type="ARBA" id="ARBA00022801"/>
    </source>
</evidence>
<dbReference type="PANTHER" id="PTHR43808">
    <property type="entry name" value="ACETYLORNITHINE DEACETYLASE"/>
    <property type="match status" value="1"/>
</dbReference>
<dbReference type="InterPro" id="IPR002933">
    <property type="entry name" value="Peptidase_M20"/>
</dbReference>
<name>A0A8H8RLQ0_9HELO</name>
<dbReference type="GO" id="GO:0016787">
    <property type="term" value="F:hydrolase activity"/>
    <property type="evidence" value="ECO:0007669"/>
    <property type="project" value="UniProtKB-KW"/>
</dbReference>
<feature type="region of interest" description="Disordered" evidence="4">
    <location>
        <begin position="1"/>
        <end position="21"/>
    </location>
</feature>
<keyword evidence="2" id="KW-0479">Metal-binding</keyword>
<gene>
    <name evidence="6" type="primary">dapE_1</name>
    <name evidence="6" type="ORF">LOCC1_G006857</name>
</gene>
<dbReference type="Gene3D" id="3.30.70.360">
    <property type="match status" value="1"/>
</dbReference>
<evidence type="ECO:0000256" key="2">
    <source>
        <dbReference type="ARBA" id="ARBA00022723"/>
    </source>
</evidence>
<dbReference type="SUPFAM" id="SSF55031">
    <property type="entry name" value="Bacterial exopeptidase dimerisation domain"/>
    <property type="match status" value="1"/>
</dbReference>
<accession>A0A8H8RLQ0</accession>
<dbReference type="GO" id="GO:0046872">
    <property type="term" value="F:metal ion binding"/>
    <property type="evidence" value="ECO:0007669"/>
    <property type="project" value="UniProtKB-KW"/>
</dbReference>
<comment type="caution">
    <text evidence="6">The sequence shown here is derived from an EMBL/GenBank/DDBJ whole genome shotgun (WGS) entry which is preliminary data.</text>
</comment>
<comment type="similarity">
    <text evidence="1">Belongs to the peptidase M20A family.</text>
</comment>
<evidence type="ECO:0000313" key="6">
    <source>
        <dbReference type="EMBL" id="TVY36576.1"/>
    </source>
</evidence>
<evidence type="ECO:0000256" key="1">
    <source>
        <dbReference type="ARBA" id="ARBA00006247"/>
    </source>
</evidence>
<dbReference type="SUPFAM" id="SSF53187">
    <property type="entry name" value="Zn-dependent exopeptidases"/>
    <property type="match status" value="1"/>
</dbReference>
<dbReference type="OrthoDB" id="10059875at2759"/>
<dbReference type="Pfam" id="PF07687">
    <property type="entry name" value="M20_dimer"/>
    <property type="match status" value="1"/>
</dbReference>
<feature type="compositionally biased region" description="Polar residues" evidence="4">
    <location>
        <begin position="1"/>
        <end position="10"/>
    </location>
</feature>
<dbReference type="Gene3D" id="3.40.630.10">
    <property type="entry name" value="Zn peptidases"/>
    <property type="match status" value="2"/>
</dbReference>
<reference evidence="6 7" key="1">
    <citation type="submission" date="2018-05" db="EMBL/GenBank/DDBJ databases">
        <title>Genome sequencing and assembly of the regulated plant pathogen Lachnellula willkommii and related sister species for the development of diagnostic species identification markers.</title>
        <authorList>
            <person name="Giroux E."/>
            <person name="Bilodeau G."/>
        </authorList>
    </citation>
    <scope>NUCLEOTIDE SEQUENCE [LARGE SCALE GENOMIC DNA]</scope>
    <source>
        <strain evidence="6 7">CBS 160.35</strain>
    </source>
</reference>
<feature type="domain" description="Peptidase M20 dimerisation" evidence="5">
    <location>
        <begin position="175"/>
        <end position="300"/>
    </location>
</feature>
<dbReference type="AlphaFoldDB" id="A0A8H8RLQ0"/>
<evidence type="ECO:0000256" key="4">
    <source>
        <dbReference type="SAM" id="MobiDB-lite"/>
    </source>
</evidence>
<sequence>MGDMGDQSSRVAAPSPNPPGDTTLVAEVAHSLLSKIPGVEISRHEPAAGVVNIVARISSGRPGKRLVFNGHLDTYPLCEHLPWTVPPTGGVLQNGRVYGRGVSDMKGGIAASITAATVLAQHRELWAGEIMLTLAGDEESIGSQGSQWLLDNVEFARGDAMVCGDVGSRAVVRFGEKGLCWFEISAAGTSAHGAHVHRGINAIDRMRAALDAVKLLELIPVHAPEEVEKAIATASEISERASGAGESETLQRVTVNIGCINGGTLRNLIPSSATAEGDIRLPVGVSLAKIMDHLHEHLDKMDGVSWKIIQAYEATYTSPSHPLVRCSLAASERVTGQSAVANMRAGASDSRLYRAAGISSVVVGLTPYGMGAEDEYVEVEGLLKLAQIHILITLDFLKEGN</sequence>
<evidence type="ECO:0000313" key="7">
    <source>
        <dbReference type="Proteomes" id="UP000443090"/>
    </source>
</evidence>
<dbReference type="InterPro" id="IPR011650">
    <property type="entry name" value="Peptidase_M20_dimer"/>
</dbReference>
<dbReference type="InterPro" id="IPR050072">
    <property type="entry name" value="Peptidase_M20A"/>
</dbReference>
<keyword evidence="7" id="KW-1185">Reference proteome</keyword>
<keyword evidence="3" id="KW-0378">Hydrolase</keyword>
<dbReference type="EMBL" id="QGMI01000813">
    <property type="protein sequence ID" value="TVY36576.1"/>
    <property type="molecule type" value="Genomic_DNA"/>
</dbReference>
<protein>
    <submittedName>
        <fullName evidence="6">Succinyl-diaminopimelate desuccinylase</fullName>
    </submittedName>
</protein>
<evidence type="ECO:0000259" key="5">
    <source>
        <dbReference type="Pfam" id="PF07687"/>
    </source>
</evidence>
<dbReference type="Pfam" id="PF01546">
    <property type="entry name" value="Peptidase_M20"/>
    <property type="match status" value="1"/>
</dbReference>
<organism evidence="6 7">
    <name type="scientific">Lachnellula occidentalis</name>
    <dbReference type="NCBI Taxonomy" id="215460"/>
    <lineage>
        <taxon>Eukaryota</taxon>
        <taxon>Fungi</taxon>
        <taxon>Dikarya</taxon>
        <taxon>Ascomycota</taxon>
        <taxon>Pezizomycotina</taxon>
        <taxon>Leotiomycetes</taxon>
        <taxon>Helotiales</taxon>
        <taxon>Lachnaceae</taxon>
        <taxon>Lachnellula</taxon>
    </lineage>
</organism>
<dbReference type="InterPro" id="IPR036264">
    <property type="entry name" value="Bact_exopeptidase_dim_dom"/>
</dbReference>
<dbReference type="PANTHER" id="PTHR43808:SF32">
    <property type="entry name" value="ARGE_DAPE-RELATED DEACYLASE"/>
    <property type="match status" value="1"/>
</dbReference>
<proteinExistence type="inferred from homology"/>